<gene>
    <name evidence="9" type="ORF">VJ786_09665</name>
</gene>
<evidence type="ECO:0000313" key="9">
    <source>
        <dbReference type="EMBL" id="MEI5985169.1"/>
    </source>
</evidence>
<comment type="pathway">
    <text evidence="1 7">Cell wall biogenesis; peptidoglycan biosynthesis.</text>
</comment>
<dbReference type="InterPro" id="IPR038063">
    <property type="entry name" value="Transpep_catalytic_dom"/>
</dbReference>
<organism evidence="9 10">
    <name type="scientific">Sphingobacterium tenebrionis</name>
    <dbReference type="NCBI Taxonomy" id="3111775"/>
    <lineage>
        <taxon>Bacteria</taxon>
        <taxon>Pseudomonadati</taxon>
        <taxon>Bacteroidota</taxon>
        <taxon>Sphingobacteriia</taxon>
        <taxon>Sphingobacteriales</taxon>
        <taxon>Sphingobacteriaceae</taxon>
        <taxon>Sphingobacterium</taxon>
    </lineage>
</organism>
<dbReference type="PANTHER" id="PTHR36699:SF1">
    <property type="entry name" value="L,D-TRANSPEPTIDASE YAFK-RELATED"/>
    <property type="match status" value="1"/>
</dbReference>
<evidence type="ECO:0000256" key="2">
    <source>
        <dbReference type="ARBA" id="ARBA00005992"/>
    </source>
</evidence>
<comment type="caution">
    <text evidence="9">The sequence shown here is derived from an EMBL/GenBank/DDBJ whole genome shotgun (WGS) entry which is preliminary data.</text>
</comment>
<evidence type="ECO:0000256" key="6">
    <source>
        <dbReference type="ARBA" id="ARBA00023316"/>
    </source>
</evidence>
<keyword evidence="5 7" id="KW-0573">Peptidoglycan synthesis</keyword>
<evidence type="ECO:0000259" key="8">
    <source>
        <dbReference type="PROSITE" id="PS52029"/>
    </source>
</evidence>
<evidence type="ECO:0000256" key="3">
    <source>
        <dbReference type="ARBA" id="ARBA00022679"/>
    </source>
</evidence>
<evidence type="ECO:0000256" key="7">
    <source>
        <dbReference type="PROSITE-ProRule" id="PRU01373"/>
    </source>
</evidence>
<dbReference type="EMBL" id="JAYLLN010000021">
    <property type="protein sequence ID" value="MEI5985169.1"/>
    <property type="molecule type" value="Genomic_DNA"/>
</dbReference>
<feature type="active site" description="Proton donor/acceptor" evidence="7">
    <location>
        <position position="122"/>
    </location>
</feature>
<dbReference type="PANTHER" id="PTHR36699">
    <property type="entry name" value="LD-TRANSPEPTIDASE"/>
    <property type="match status" value="1"/>
</dbReference>
<feature type="active site" description="Nucleophile" evidence="7">
    <location>
        <position position="130"/>
    </location>
</feature>
<reference evidence="9 10" key="1">
    <citation type="submission" date="2024-01" db="EMBL/GenBank/DDBJ databases">
        <title>Sphingobacterium tenebrionis sp. nov., a novel endophyte isolated from tenebrio molitor intestines.</title>
        <authorList>
            <person name="Zhang C."/>
        </authorList>
    </citation>
    <scope>NUCLEOTIDE SEQUENCE [LARGE SCALE GENOMIC DNA]</scope>
    <source>
        <strain evidence="9 10">PU5-4</strain>
    </source>
</reference>
<name>A0ABU8I616_9SPHI</name>
<keyword evidence="10" id="KW-1185">Reference proteome</keyword>
<dbReference type="PROSITE" id="PS52029">
    <property type="entry name" value="LD_TPASE"/>
    <property type="match status" value="1"/>
</dbReference>
<evidence type="ECO:0000256" key="1">
    <source>
        <dbReference type="ARBA" id="ARBA00004752"/>
    </source>
</evidence>
<dbReference type="SUPFAM" id="SSF141523">
    <property type="entry name" value="L,D-transpeptidase catalytic domain-like"/>
    <property type="match status" value="1"/>
</dbReference>
<evidence type="ECO:0000256" key="5">
    <source>
        <dbReference type="ARBA" id="ARBA00022984"/>
    </source>
</evidence>
<dbReference type="Pfam" id="PF03734">
    <property type="entry name" value="YkuD"/>
    <property type="match status" value="1"/>
</dbReference>
<evidence type="ECO:0000313" key="10">
    <source>
        <dbReference type="Proteomes" id="UP001363035"/>
    </source>
</evidence>
<comment type="similarity">
    <text evidence="2">Belongs to the YkuD family.</text>
</comment>
<dbReference type="CDD" id="cd16913">
    <property type="entry name" value="YkuD_like"/>
    <property type="match status" value="1"/>
</dbReference>
<proteinExistence type="inferred from homology"/>
<accession>A0ABU8I616</accession>
<dbReference type="RefSeq" id="WP_336557653.1">
    <property type="nucleotide sequence ID" value="NZ_JAYLLN010000021.1"/>
</dbReference>
<evidence type="ECO:0000256" key="4">
    <source>
        <dbReference type="ARBA" id="ARBA00022960"/>
    </source>
</evidence>
<keyword evidence="4 7" id="KW-0133">Cell shape</keyword>
<keyword evidence="3" id="KW-0808">Transferase</keyword>
<keyword evidence="6 7" id="KW-0961">Cell wall biogenesis/degradation</keyword>
<sequence>MDRIDIAKKKHLPRILATLQQLGIYNDQLEIQFLGIKSQQLLQLWVRNTGDTSFQLYQQFPLTAFSGTLGPKEKEGDLQIPEGNYYINRFNPKSKYHLSLGINYPNEEDLFLGRTGSDIFIHGGSTSKGCLAIGDEAIEIVYLLALMAKDNGQKEIPVQIVP</sequence>
<dbReference type="InterPro" id="IPR005490">
    <property type="entry name" value="LD_TPept_cat_dom"/>
</dbReference>
<protein>
    <submittedName>
        <fullName evidence="9">L,D-transpeptidase family protein</fullName>
    </submittedName>
</protein>
<feature type="domain" description="L,D-TPase catalytic" evidence="8">
    <location>
        <begin position="31"/>
        <end position="161"/>
    </location>
</feature>
<dbReference type="Proteomes" id="UP001363035">
    <property type="component" value="Unassembled WGS sequence"/>
</dbReference>